<keyword evidence="1" id="KW-1133">Transmembrane helix</keyword>
<proteinExistence type="predicted"/>
<evidence type="ECO:0000256" key="1">
    <source>
        <dbReference type="SAM" id="Phobius"/>
    </source>
</evidence>
<accession>A0A2G6E673</accession>
<dbReference type="Proteomes" id="UP000229740">
    <property type="component" value="Unassembled WGS sequence"/>
</dbReference>
<name>A0A2G6E673_9BACT</name>
<reference evidence="2 3" key="1">
    <citation type="submission" date="2017-10" db="EMBL/GenBank/DDBJ databases">
        <title>Novel microbial diversity and functional potential in the marine mammal oral microbiome.</title>
        <authorList>
            <person name="Dudek N.K."/>
            <person name="Sun C.L."/>
            <person name="Burstein D."/>
            <person name="Kantor R.S."/>
            <person name="Aliaga Goltsman D.S."/>
            <person name="Bik E.M."/>
            <person name="Thomas B.C."/>
            <person name="Banfield J.F."/>
            <person name="Relman D.A."/>
        </authorList>
    </citation>
    <scope>NUCLEOTIDE SEQUENCE [LARGE SCALE GENOMIC DNA]</scope>
    <source>
        <strain evidence="2">DOLZORAL124_49_17</strain>
    </source>
</reference>
<dbReference type="EMBL" id="PDPS01000027">
    <property type="protein sequence ID" value="PID57362.1"/>
    <property type="molecule type" value="Genomic_DNA"/>
</dbReference>
<dbReference type="AlphaFoldDB" id="A0A2G6E673"/>
<feature type="transmembrane region" description="Helical" evidence="1">
    <location>
        <begin position="6"/>
        <end position="28"/>
    </location>
</feature>
<evidence type="ECO:0000313" key="2">
    <source>
        <dbReference type="EMBL" id="PID57362.1"/>
    </source>
</evidence>
<keyword evidence="1" id="KW-0472">Membrane</keyword>
<organism evidence="2 3">
    <name type="scientific">candidate division KSB3 bacterium</name>
    <dbReference type="NCBI Taxonomy" id="2044937"/>
    <lineage>
        <taxon>Bacteria</taxon>
        <taxon>candidate division KSB3</taxon>
    </lineage>
</organism>
<comment type="caution">
    <text evidence="2">The sequence shown here is derived from an EMBL/GenBank/DDBJ whole genome shotgun (WGS) entry which is preliminary data.</text>
</comment>
<sequence length="89" mass="9948">MRRNDLLYNILLGVIALSLVVIATALIIRPDSIQAQSRADFSDLKLAYTRGGFLLMDSASGEIWMYSFGRQQPDFIGTLEKIGSPLTRR</sequence>
<evidence type="ECO:0000313" key="3">
    <source>
        <dbReference type="Proteomes" id="UP000229740"/>
    </source>
</evidence>
<keyword evidence="1" id="KW-0812">Transmembrane</keyword>
<gene>
    <name evidence="2" type="ORF">CSB45_07505</name>
</gene>
<protein>
    <submittedName>
        <fullName evidence="2">Uncharacterized protein</fullName>
    </submittedName>
</protein>